<comment type="caution">
    <text evidence="1">The sequence shown here is derived from an EMBL/GenBank/DDBJ whole genome shotgun (WGS) entry which is preliminary data.</text>
</comment>
<evidence type="ECO:0000313" key="1">
    <source>
        <dbReference type="EMBL" id="GBO14804.1"/>
    </source>
</evidence>
<organism evidence="1 2">
    <name type="scientific">Araneus ventricosus</name>
    <name type="common">Orbweaver spider</name>
    <name type="synonym">Epeira ventricosa</name>
    <dbReference type="NCBI Taxonomy" id="182803"/>
    <lineage>
        <taxon>Eukaryota</taxon>
        <taxon>Metazoa</taxon>
        <taxon>Ecdysozoa</taxon>
        <taxon>Arthropoda</taxon>
        <taxon>Chelicerata</taxon>
        <taxon>Arachnida</taxon>
        <taxon>Araneae</taxon>
        <taxon>Araneomorphae</taxon>
        <taxon>Entelegynae</taxon>
        <taxon>Araneoidea</taxon>
        <taxon>Araneidae</taxon>
        <taxon>Araneus</taxon>
    </lineage>
</organism>
<feature type="non-terminal residue" evidence="1">
    <location>
        <position position="33"/>
    </location>
</feature>
<keyword evidence="2" id="KW-1185">Reference proteome</keyword>
<protein>
    <submittedName>
        <fullName evidence="1">Uncharacterized protein</fullName>
    </submittedName>
</protein>
<evidence type="ECO:0000313" key="2">
    <source>
        <dbReference type="Proteomes" id="UP000499080"/>
    </source>
</evidence>
<accession>A0A4Y2URT5</accession>
<reference evidence="1 2" key="1">
    <citation type="journal article" date="2019" name="Sci. Rep.">
        <title>Orb-weaving spider Araneus ventricosus genome elucidates the spidroin gene catalogue.</title>
        <authorList>
            <person name="Kono N."/>
            <person name="Nakamura H."/>
            <person name="Ohtoshi R."/>
            <person name="Moran D.A.P."/>
            <person name="Shinohara A."/>
            <person name="Yoshida Y."/>
            <person name="Fujiwara M."/>
            <person name="Mori M."/>
            <person name="Tomita M."/>
            <person name="Arakawa K."/>
        </authorList>
    </citation>
    <scope>NUCLEOTIDE SEQUENCE [LARGE SCALE GENOMIC DNA]</scope>
</reference>
<dbReference type="AlphaFoldDB" id="A0A4Y2URT5"/>
<proteinExistence type="predicted"/>
<dbReference type="Proteomes" id="UP000499080">
    <property type="component" value="Unassembled WGS sequence"/>
</dbReference>
<gene>
    <name evidence="1" type="ORF">AVEN_274972_1</name>
</gene>
<name>A0A4Y2URT5_ARAVE</name>
<sequence>MLYDFSTMLFDILNAVQYREDIVAILQGSGANK</sequence>
<dbReference type="EMBL" id="BGPR01038906">
    <property type="protein sequence ID" value="GBO14804.1"/>
    <property type="molecule type" value="Genomic_DNA"/>
</dbReference>